<dbReference type="InterPro" id="IPR053235">
    <property type="entry name" value="Ser_Thr_kinase"/>
</dbReference>
<dbReference type="Gene3D" id="1.10.510.10">
    <property type="entry name" value="Transferase(Phosphotransferase) domain 1"/>
    <property type="match status" value="1"/>
</dbReference>
<sequence>MPELIGGRYRLDRELAAGGFGTVWAAFDTALRVEVAVKQVKLDPSATGAERDKAVARAEHEARNAARLRDHPHIVAVHDVVTERGAPWLVMQLVAGRSLHQELAARGRLSPDEAGPIAEAVLSALAAAHDAGIVHRDIKPANIMLAYDGTVLLTDFGIAKHHVDTAQTTLGTVIGSLPYMAPERLDGRDLAAGDLFALGATLYEMTEGVSPFARDSMTAVMSAVVLQHPEPPKHAGYLTSLVLALLAKDHTARPDARTALAMIKGSVAGATVAPAPPVAPTVVATVAAPVPAGGPETASARVAVASSAPVAETMAATAGAVGGPEAGSGRRHGRNLANELIRLAAGAGDQADEAQRVLWAMALRLADHDPRMAERLVDAIPETGWSGEARIALAQAVWPTDPQQARRLIANLAPQVEAGDRWEMLMTVCRIDVRAAERLIHSADESDGWKSNDLTVLATAVAAVDPAEGERLARSVPSDEERPAALARVAAVIAAAHAGRARELTEEAVIAAAALTDRAERSEALYKVTCAVAMFDPHRAEQIARSITEPLDRRERRRVRQGTFVDGDAVQWFPPALAAVAAVVAPTDPRRGWQLAEEAEAAKFSPEHFHLGFVDQSPFVEMLAHLALASVATDPHRARRLAESALHVADTEYGYYSVDAAAALAGAFPDLAERIATGLTWKYQRDEMLARLAVSHPEVGAQLRAATPPTASSVLAAAATDPYLAAGRARAIVDTEHRFAVLVQLAEAIADRAPDLAGRLCDDAENSILDDPDFFAVVDLLSTAARAAADPDRARTLPDALLRIAEAVPAGPARDAALGTAATLVAGFDPGRAEAVARSLGDDRWRLWPLGLVACCLIRGTDPRTWEPATAAVTFAANALFTPEWNK</sequence>
<protein>
    <recommendedName>
        <fullName evidence="1">Protein kinase domain-containing protein</fullName>
    </recommendedName>
</protein>
<dbReference type="PANTHER" id="PTHR24361">
    <property type="entry name" value="MITOGEN-ACTIVATED KINASE KINASE KINASE"/>
    <property type="match status" value="1"/>
</dbReference>
<dbReference type="InterPro" id="IPR000719">
    <property type="entry name" value="Prot_kinase_dom"/>
</dbReference>
<evidence type="ECO:0000313" key="2">
    <source>
        <dbReference type="EMBL" id="GAA1973530.1"/>
    </source>
</evidence>
<organism evidence="2 3">
    <name type="scientific">Catenulispora subtropica</name>
    <dbReference type="NCBI Taxonomy" id="450798"/>
    <lineage>
        <taxon>Bacteria</taxon>
        <taxon>Bacillati</taxon>
        <taxon>Actinomycetota</taxon>
        <taxon>Actinomycetes</taxon>
        <taxon>Catenulisporales</taxon>
        <taxon>Catenulisporaceae</taxon>
        <taxon>Catenulispora</taxon>
    </lineage>
</organism>
<dbReference type="InterPro" id="IPR008271">
    <property type="entry name" value="Ser/Thr_kinase_AS"/>
</dbReference>
<evidence type="ECO:0000259" key="1">
    <source>
        <dbReference type="PROSITE" id="PS50011"/>
    </source>
</evidence>
<evidence type="ECO:0000313" key="3">
    <source>
        <dbReference type="Proteomes" id="UP001499854"/>
    </source>
</evidence>
<dbReference type="EMBL" id="BAAAQM010000019">
    <property type="protein sequence ID" value="GAA1973530.1"/>
    <property type="molecule type" value="Genomic_DNA"/>
</dbReference>
<gene>
    <name evidence="2" type="ORF">GCM10009838_36730</name>
</gene>
<dbReference type="SUPFAM" id="SSF56112">
    <property type="entry name" value="Protein kinase-like (PK-like)"/>
    <property type="match status" value="1"/>
</dbReference>
<dbReference type="PROSITE" id="PS00108">
    <property type="entry name" value="PROTEIN_KINASE_ST"/>
    <property type="match status" value="1"/>
</dbReference>
<proteinExistence type="predicted"/>
<dbReference type="Pfam" id="PF00069">
    <property type="entry name" value="Pkinase"/>
    <property type="match status" value="1"/>
</dbReference>
<feature type="domain" description="Protein kinase" evidence="1">
    <location>
        <begin position="9"/>
        <end position="267"/>
    </location>
</feature>
<accession>A0ABN2RRX5</accession>
<reference evidence="2 3" key="1">
    <citation type="journal article" date="2019" name="Int. J. Syst. Evol. Microbiol.">
        <title>The Global Catalogue of Microorganisms (GCM) 10K type strain sequencing project: providing services to taxonomists for standard genome sequencing and annotation.</title>
        <authorList>
            <consortium name="The Broad Institute Genomics Platform"/>
            <consortium name="The Broad Institute Genome Sequencing Center for Infectious Disease"/>
            <person name="Wu L."/>
            <person name="Ma J."/>
        </authorList>
    </citation>
    <scope>NUCLEOTIDE SEQUENCE [LARGE SCALE GENOMIC DNA]</scope>
    <source>
        <strain evidence="2 3">JCM 16013</strain>
    </source>
</reference>
<name>A0ABN2RRX5_9ACTN</name>
<comment type="caution">
    <text evidence="2">The sequence shown here is derived from an EMBL/GenBank/DDBJ whole genome shotgun (WGS) entry which is preliminary data.</text>
</comment>
<keyword evidence="3" id="KW-1185">Reference proteome</keyword>
<dbReference type="PROSITE" id="PS50011">
    <property type="entry name" value="PROTEIN_KINASE_DOM"/>
    <property type="match status" value="1"/>
</dbReference>
<dbReference type="SMART" id="SM00220">
    <property type="entry name" value="S_TKc"/>
    <property type="match status" value="1"/>
</dbReference>
<dbReference type="CDD" id="cd14014">
    <property type="entry name" value="STKc_PknB_like"/>
    <property type="match status" value="1"/>
</dbReference>
<dbReference type="RefSeq" id="WP_344658264.1">
    <property type="nucleotide sequence ID" value="NZ_BAAAQM010000019.1"/>
</dbReference>
<dbReference type="InterPro" id="IPR011009">
    <property type="entry name" value="Kinase-like_dom_sf"/>
</dbReference>
<dbReference type="Proteomes" id="UP001499854">
    <property type="component" value="Unassembled WGS sequence"/>
</dbReference>